<evidence type="ECO:0000256" key="3">
    <source>
        <dbReference type="ARBA" id="ARBA00022496"/>
    </source>
</evidence>
<evidence type="ECO:0000259" key="11">
    <source>
        <dbReference type="PROSITE" id="PS50893"/>
    </source>
</evidence>
<gene>
    <name evidence="12" type="ORF">ACFO8M_17870</name>
</gene>
<evidence type="ECO:0000256" key="2">
    <source>
        <dbReference type="ARBA" id="ARBA00022475"/>
    </source>
</evidence>
<dbReference type="EMBL" id="JBHRWO010000015">
    <property type="protein sequence ID" value="MFC3494356.1"/>
    <property type="molecule type" value="Genomic_DNA"/>
</dbReference>
<dbReference type="InterPro" id="IPR050093">
    <property type="entry name" value="ABC_SmlMolc_Importer"/>
</dbReference>
<dbReference type="InterPro" id="IPR027417">
    <property type="entry name" value="P-loop_NTPase"/>
</dbReference>
<dbReference type="PANTHER" id="PTHR42781">
    <property type="entry name" value="SPERMIDINE/PUTRESCINE IMPORT ATP-BINDING PROTEIN POTA"/>
    <property type="match status" value="1"/>
</dbReference>
<evidence type="ECO:0000256" key="9">
    <source>
        <dbReference type="ARBA" id="ARBA00023065"/>
    </source>
</evidence>
<evidence type="ECO:0000256" key="10">
    <source>
        <dbReference type="ARBA" id="ARBA00023136"/>
    </source>
</evidence>
<evidence type="ECO:0000256" key="5">
    <source>
        <dbReference type="ARBA" id="ARBA00022741"/>
    </source>
</evidence>
<dbReference type="PROSITE" id="PS50893">
    <property type="entry name" value="ABC_TRANSPORTER_2"/>
    <property type="match status" value="1"/>
</dbReference>
<dbReference type="InterPro" id="IPR008995">
    <property type="entry name" value="Mo/tungstate-bd_C_term_dom"/>
</dbReference>
<dbReference type="PROSITE" id="PS00211">
    <property type="entry name" value="ABC_TRANSPORTER_1"/>
    <property type="match status" value="1"/>
</dbReference>
<dbReference type="InterPro" id="IPR003439">
    <property type="entry name" value="ABC_transporter-like_ATP-bd"/>
</dbReference>
<accession>A0ABV7Q219</accession>
<dbReference type="PANTHER" id="PTHR42781:SF5">
    <property type="entry name" value="PUTRESCINE TRANSPORT ATP-BINDING PROTEIN POTG"/>
    <property type="match status" value="1"/>
</dbReference>
<dbReference type="Proteomes" id="UP001595712">
    <property type="component" value="Unassembled WGS sequence"/>
</dbReference>
<evidence type="ECO:0000256" key="7">
    <source>
        <dbReference type="ARBA" id="ARBA00022967"/>
    </source>
</evidence>
<evidence type="ECO:0000256" key="4">
    <source>
        <dbReference type="ARBA" id="ARBA00022519"/>
    </source>
</evidence>
<keyword evidence="4" id="KW-0997">Cell inner membrane</keyword>
<dbReference type="Pfam" id="PF08402">
    <property type="entry name" value="TOBE_2"/>
    <property type="match status" value="1"/>
</dbReference>
<feature type="domain" description="ABC transporter" evidence="11">
    <location>
        <begin position="4"/>
        <end position="229"/>
    </location>
</feature>
<evidence type="ECO:0000256" key="1">
    <source>
        <dbReference type="ARBA" id="ARBA00022448"/>
    </source>
</evidence>
<dbReference type="InterPro" id="IPR017871">
    <property type="entry name" value="ABC_transporter-like_CS"/>
</dbReference>
<keyword evidence="10" id="KW-0472">Membrane</keyword>
<keyword evidence="8" id="KW-0408">Iron</keyword>
<sequence length="330" mass="34281">MSELHIEGLHKTFGDTVALAGADLAVAEGELVAVLGPSGCGKTTLLRCVAGFERPDGGSITVAGRRIEHLPPQARRVGVVPQEGALFPHLSVGRNVAYGLHGAGRGGRVAEVLDLVGLDGYARRMPHELSGGQRQRVALARAMAPKPELILLDEPFSALDAGLRQSLRGEVAAALRAAGATAVLVTHDQDEALSLADRVAVMREGRIVQFAPPAEVYRSPVDPWTASFVGDAVWLDGDVDGDTAATAVGDVAVEGPDGPARLLLRPEQLRLSEGAPNATVSAVEYFGHDALVTLEFANGVRLRSRVLGGAPVAGQSVSVAVDGAARAFAR</sequence>
<keyword evidence="9" id="KW-0406">Ion transport</keyword>
<dbReference type="RefSeq" id="WP_387978025.1">
    <property type="nucleotide sequence ID" value="NZ_JBHRWO010000015.1"/>
</dbReference>
<keyword evidence="1" id="KW-0813">Transport</keyword>
<keyword evidence="7" id="KW-1278">Translocase</keyword>
<evidence type="ECO:0000313" key="13">
    <source>
        <dbReference type="Proteomes" id="UP001595712"/>
    </source>
</evidence>
<keyword evidence="6 12" id="KW-0067">ATP-binding</keyword>
<dbReference type="SMART" id="SM00382">
    <property type="entry name" value="AAA"/>
    <property type="match status" value="1"/>
</dbReference>
<dbReference type="Gene3D" id="3.40.50.300">
    <property type="entry name" value="P-loop containing nucleotide triphosphate hydrolases"/>
    <property type="match status" value="1"/>
</dbReference>
<dbReference type="InterPro" id="IPR015853">
    <property type="entry name" value="ABC_transpr_FbpC"/>
</dbReference>
<dbReference type="CDD" id="cd03259">
    <property type="entry name" value="ABC_Carb_Solutes_like"/>
    <property type="match status" value="1"/>
</dbReference>
<keyword evidence="2" id="KW-1003">Cell membrane</keyword>
<dbReference type="InterPro" id="IPR013611">
    <property type="entry name" value="Transp-assoc_OB_typ2"/>
</dbReference>
<dbReference type="Pfam" id="PF00005">
    <property type="entry name" value="ABC_tran"/>
    <property type="match status" value="1"/>
</dbReference>
<evidence type="ECO:0000256" key="8">
    <source>
        <dbReference type="ARBA" id="ARBA00023004"/>
    </source>
</evidence>
<evidence type="ECO:0000256" key="6">
    <source>
        <dbReference type="ARBA" id="ARBA00022840"/>
    </source>
</evidence>
<name>A0ABV7Q219_9ACTN</name>
<dbReference type="GO" id="GO:0005524">
    <property type="term" value="F:ATP binding"/>
    <property type="evidence" value="ECO:0007669"/>
    <property type="project" value="UniProtKB-KW"/>
</dbReference>
<dbReference type="SUPFAM" id="SSF50331">
    <property type="entry name" value="MOP-like"/>
    <property type="match status" value="1"/>
</dbReference>
<organism evidence="12 13">
    <name type="scientific">Glycomyces rhizosphaerae</name>
    <dbReference type="NCBI Taxonomy" id="2054422"/>
    <lineage>
        <taxon>Bacteria</taxon>
        <taxon>Bacillati</taxon>
        <taxon>Actinomycetota</taxon>
        <taxon>Actinomycetes</taxon>
        <taxon>Glycomycetales</taxon>
        <taxon>Glycomycetaceae</taxon>
        <taxon>Glycomyces</taxon>
    </lineage>
</organism>
<evidence type="ECO:0000313" key="12">
    <source>
        <dbReference type="EMBL" id="MFC3494356.1"/>
    </source>
</evidence>
<proteinExistence type="predicted"/>
<keyword evidence="3" id="KW-0410">Iron transport</keyword>
<dbReference type="InterPro" id="IPR003593">
    <property type="entry name" value="AAA+_ATPase"/>
</dbReference>
<comment type="caution">
    <text evidence="12">The sequence shown here is derived from an EMBL/GenBank/DDBJ whole genome shotgun (WGS) entry which is preliminary data.</text>
</comment>
<protein>
    <submittedName>
        <fullName evidence="12">ABC transporter ATP-binding protein</fullName>
    </submittedName>
</protein>
<keyword evidence="5" id="KW-0547">Nucleotide-binding</keyword>
<dbReference type="SUPFAM" id="SSF52540">
    <property type="entry name" value="P-loop containing nucleoside triphosphate hydrolases"/>
    <property type="match status" value="1"/>
</dbReference>
<reference evidence="13" key="1">
    <citation type="journal article" date="2019" name="Int. J. Syst. Evol. Microbiol.">
        <title>The Global Catalogue of Microorganisms (GCM) 10K type strain sequencing project: providing services to taxonomists for standard genome sequencing and annotation.</title>
        <authorList>
            <consortium name="The Broad Institute Genomics Platform"/>
            <consortium name="The Broad Institute Genome Sequencing Center for Infectious Disease"/>
            <person name="Wu L."/>
            <person name="Ma J."/>
        </authorList>
    </citation>
    <scope>NUCLEOTIDE SEQUENCE [LARGE SCALE GENOMIC DNA]</scope>
    <source>
        <strain evidence="13">CGMCC 4.7396</strain>
    </source>
</reference>
<keyword evidence="13" id="KW-1185">Reference proteome</keyword>